<name>K6ZH57_9ALTE</name>
<dbReference type="EMBL" id="BAEQ01000050">
    <property type="protein sequence ID" value="GAC29697.1"/>
    <property type="molecule type" value="Genomic_DNA"/>
</dbReference>
<dbReference type="Proteomes" id="UP000006251">
    <property type="component" value="Unassembled WGS sequence"/>
</dbReference>
<protein>
    <submittedName>
        <fullName evidence="1">Uncharacterized protein</fullName>
    </submittedName>
</protein>
<accession>K6ZH57</accession>
<comment type="caution">
    <text evidence="1">The sequence shown here is derived from an EMBL/GenBank/DDBJ whole genome shotgun (WGS) entry which is preliminary data.</text>
</comment>
<evidence type="ECO:0000313" key="2">
    <source>
        <dbReference type="Proteomes" id="UP000006251"/>
    </source>
</evidence>
<proteinExistence type="predicted"/>
<sequence>MLDAKHFNEQSPGLSFLIKLMWKQEKAFSPEFYTVLDEWLSHQK</sequence>
<gene>
    <name evidence="1" type="ORF">GPAL_2846</name>
</gene>
<dbReference type="AlphaFoldDB" id="K6ZH57"/>
<organism evidence="1 2">
    <name type="scientific">Brumicola pallidula DSM 14239 = ACAM 615</name>
    <dbReference type="NCBI Taxonomy" id="1121922"/>
    <lineage>
        <taxon>Bacteria</taxon>
        <taxon>Pseudomonadati</taxon>
        <taxon>Pseudomonadota</taxon>
        <taxon>Gammaproteobacteria</taxon>
        <taxon>Alteromonadales</taxon>
        <taxon>Alteromonadaceae</taxon>
        <taxon>Brumicola</taxon>
    </lineage>
</organism>
<evidence type="ECO:0000313" key="1">
    <source>
        <dbReference type="EMBL" id="GAC29697.1"/>
    </source>
</evidence>
<reference evidence="2" key="1">
    <citation type="journal article" date="2014" name="Environ. Microbiol.">
        <title>Comparative genomics of the marine bacterial genus Glaciecola reveals the high degree of genomic diversity and genomic characteristic for cold adaptation.</title>
        <authorList>
            <person name="Qin Q.L."/>
            <person name="Xie B.B."/>
            <person name="Yu Y."/>
            <person name="Shu Y.L."/>
            <person name="Rong J.C."/>
            <person name="Zhang Y.J."/>
            <person name="Zhao D.L."/>
            <person name="Chen X.L."/>
            <person name="Zhang X.Y."/>
            <person name="Chen B."/>
            <person name="Zhou B.C."/>
            <person name="Zhang Y.Z."/>
        </authorList>
    </citation>
    <scope>NUCLEOTIDE SEQUENCE [LARGE SCALE GENOMIC DNA]</scope>
    <source>
        <strain evidence="2">ACAM 615</strain>
    </source>
</reference>
<keyword evidence="2" id="KW-1185">Reference proteome</keyword>